<keyword evidence="1" id="KW-1133">Transmembrane helix</keyword>
<evidence type="ECO:0000313" key="2">
    <source>
        <dbReference type="EMBL" id="MFC1573230.1"/>
    </source>
</evidence>
<proteinExistence type="predicted"/>
<comment type="caution">
    <text evidence="2">The sequence shown here is derived from an EMBL/GenBank/DDBJ whole genome shotgun (WGS) entry which is preliminary data.</text>
</comment>
<keyword evidence="1" id="KW-0812">Transmembrane</keyword>
<evidence type="ECO:0000313" key="3">
    <source>
        <dbReference type="Proteomes" id="UP001593833"/>
    </source>
</evidence>
<sequence>MRKITDDIDRQEGSVIMGRGDPVAEFKRSWNPKNWRVEWFHLALIAVLLISSTIGSYRLGMAACLMGIVWFGGRAFYKTLQGKSPEKELCSAPRYSLRSVGSCLNSRTARFDHTGRQEQKWIVKSQAGQVRASRVVVGTRSTTSMRPLSVKG</sequence>
<keyword evidence="3" id="KW-1185">Reference proteome</keyword>
<gene>
    <name evidence="2" type="ORF">ACFL6M_06485</name>
</gene>
<accession>A0ABV6YLM1</accession>
<evidence type="ECO:0000256" key="1">
    <source>
        <dbReference type="SAM" id="Phobius"/>
    </source>
</evidence>
<organism evidence="2 3">
    <name type="scientific">Eiseniibacteriota bacterium</name>
    <dbReference type="NCBI Taxonomy" id="2212470"/>
    <lineage>
        <taxon>Bacteria</taxon>
        <taxon>Candidatus Eiseniibacteriota</taxon>
    </lineage>
</organism>
<dbReference type="EMBL" id="JBHPKH010000099">
    <property type="protein sequence ID" value="MFC1573230.1"/>
    <property type="molecule type" value="Genomic_DNA"/>
</dbReference>
<feature type="transmembrane region" description="Helical" evidence="1">
    <location>
        <begin position="37"/>
        <end position="54"/>
    </location>
</feature>
<protein>
    <submittedName>
        <fullName evidence="2">Uncharacterized protein</fullName>
    </submittedName>
</protein>
<dbReference type="Proteomes" id="UP001593833">
    <property type="component" value="Unassembled WGS sequence"/>
</dbReference>
<name>A0ABV6YLM1_UNCEI</name>
<reference evidence="2 3" key="1">
    <citation type="submission" date="2024-09" db="EMBL/GenBank/DDBJ databases">
        <authorList>
            <person name="D'Angelo T."/>
        </authorList>
    </citation>
    <scope>NUCLEOTIDE SEQUENCE [LARGE SCALE GENOMIC DNA]</scope>
    <source>
        <strain evidence="2">SAG AM-320-E07</strain>
    </source>
</reference>
<keyword evidence="1" id="KW-0472">Membrane</keyword>